<dbReference type="PANTHER" id="PTHR43283">
    <property type="entry name" value="BETA-LACTAMASE-RELATED"/>
    <property type="match status" value="1"/>
</dbReference>
<dbReference type="Pfam" id="PF00144">
    <property type="entry name" value="Beta-lactamase"/>
    <property type="match status" value="1"/>
</dbReference>
<dbReference type="InterPro" id="IPR026444">
    <property type="entry name" value="Secre_tail"/>
</dbReference>
<dbReference type="InterPro" id="IPR001466">
    <property type="entry name" value="Beta-lactam-related"/>
</dbReference>
<dbReference type="eggNOG" id="COG1680">
    <property type="taxonomic scope" value="Bacteria"/>
</dbReference>
<dbReference type="AlphaFoldDB" id="W8F312"/>
<keyword evidence="3" id="KW-1185">Reference proteome</keyword>
<accession>W8F312</accession>
<evidence type="ECO:0000313" key="3">
    <source>
        <dbReference type="Proteomes" id="UP000019423"/>
    </source>
</evidence>
<dbReference type="HOGENOM" id="CLU_045378_0_0_10"/>
<dbReference type="STRING" id="1227739.Hsw_0595"/>
<evidence type="ECO:0000259" key="1">
    <source>
        <dbReference type="Pfam" id="PF00144"/>
    </source>
</evidence>
<dbReference type="NCBIfam" id="TIGR04183">
    <property type="entry name" value="Por_Secre_tail"/>
    <property type="match status" value="1"/>
</dbReference>
<dbReference type="PANTHER" id="PTHR43283:SF7">
    <property type="entry name" value="BETA-LACTAMASE-RELATED DOMAIN-CONTAINING PROTEIN"/>
    <property type="match status" value="1"/>
</dbReference>
<dbReference type="Gene3D" id="3.40.710.10">
    <property type="entry name" value="DD-peptidase/beta-lactamase superfamily"/>
    <property type="match status" value="1"/>
</dbReference>
<dbReference type="SUPFAM" id="SSF56601">
    <property type="entry name" value="beta-lactamase/transpeptidase-like"/>
    <property type="match status" value="1"/>
</dbReference>
<dbReference type="KEGG" id="hsw:Hsw_0595"/>
<dbReference type="Proteomes" id="UP000019423">
    <property type="component" value="Chromosome"/>
</dbReference>
<feature type="domain" description="Beta-lactamase-related" evidence="1">
    <location>
        <begin position="102"/>
        <end position="369"/>
    </location>
</feature>
<dbReference type="InterPro" id="IPR012338">
    <property type="entry name" value="Beta-lactam/transpept-like"/>
</dbReference>
<dbReference type="OrthoDB" id="9773047at2"/>
<protein>
    <recommendedName>
        <fullName evidence="1">Beta-lactamase-related domain-containing protein</fullName>
    </recommendedName>
</protein>
<name>W8F312_9BACT</name>
<sequence>MRGKHPTNTSANIRQPGSKPGRLYPVEVDYLLFLLMRHLLRLFLLLLLLSAAPARAQQNPLFFPPVPASAGAWATASPQSLGWCQQQLDSLLNFLGRKGTKSFIVLKDGRMVVERYYGTFTQDSVWYWASAGKSLTAVLTGVARQDGLLTLQDSVNRFLGRGWSVAPASKERLVTLRHLLTMISGLDDTPPAPCDNENSTATCLLYRTDAGTRWAYHTGAYRQLQTVLTRASGLTLNQYTNQRLATRIGMQGLWVQDVYYSRARDMARFGLLALARGNWNGTAILTDTAYFRQMITPSQSFNRSYGYLWWLNGQSSYMLPGPLQTVLPGAITPTAPADMFAALGKNDQKIYVVPSRGLVVVRQGNSADSPRLAVSSFDTELWRYLMAAIQCRPLATASPAAAAFQVFPNPTSGTVSVQFPAAAQGSLHLLNALGQVVRQMPVAPQIALQGLPTGLYQLQWQMPDGRIAGNRRLVIQ</sequence>
<organism evidence="2 3">
    <name type="scientific">Hymenobacter swuensis DY53</name>
    <dbReference type="NCBI Taxonomy" id="1227739"/>
    <lineage>
        <taxon>Bacteria</taxon>
        <taxon>Pseudomonadati</taxon>
        <taxon>Bacteroidota</taxon>
        <taxon>Cytophagia</taxon>
        <taxon>Cytophagales</taxon>
        <taxon>Hymenobacteraceae</taxon>
        <taxon>Hymenobacter</taxon>
    </lineage>
</organism>
<dbReference type="PATRIC" id="fig|1227739.3.peg.853"/>
<dbReference type="InterPro" id="IPR050789">
    <property type="entry name" value="Diverse_Enzym_Activities"/>
</dbReference>
<dbReference type="EMBL" id="CP007145">
    <property type="protein sequence ID" value="AHJ96190.1"/>
    <property type="molecule type" value="Genomic_DNA"/>
</dbReference>
<reference evidence="2 3" key="1">
    <citation type="submission" date="2014-01" db="EMBL/GenBank/DDBJ databases">
        <title>Complete genome sequence of ionizing-radiation resistance bacterium Hymenobacter swuensis DY53.</title>
        <authorList>
            <person name="Jung J.-H."/>
            <person name="Jeong S.-W."/>
            <person name="Joe M.-H."/>
            <person name="Cho y.-j."/>
            <person name="Kim M.-K."/>
            <person name="Lim S.-Y."/>
        </authorList>
    </citation>
    <scope>NUCLEOTIDE SEQUENCE [LARGE SCALE GENOMIC DNA]</scope>
    <source>
        <strain evidence="2 3">DY53</strain>
    </source>
</reference>
<proteinExistence type="predicted"/>
<gene>
    <name evidence="2" type="ORF">Hsw_0595</name>
</gene>
<evidence type="ECO:0000313" key="2">
    <source>
        <dbReference type="EMBL" id="AHJ96190.1"/>
    </source>
</evidence>